<accession>A0A1F5LNI5</accession>
<feature type="transmembrane region" description="Helical" evidence="6">
    <location>
        <begin position="60"/>
        <end position="78"/>
    </location>
</feature>
<proteinExistence type="inferred from homology"/>
<sequence length="189" mass="20730">MDMSMGTTTSATPAATSSASSMSMDMGGGGHSCKISMLWNWNTVDTCFIAKSWHITSRGMFAGSCIGVICLVICLEFLRRLGKEYDRLLLRQHKSKVAATETNQASSAKIPSFGFRPTVFQQMVRALLHMCQFAVAYFVMLLAMYYNGYFIICIFIGAYIGSFIFTWETISSGDGKQTSVANESTVCCG</sequence>
<evidence type="ECO:0000256" key="4">
    <source>
        <dbReference type="ARBA" id="ARBA00022989"/>
    </source>
</evidence>
<evidence type="ECO:0000256" key="6">
    <source>
        <dbReference type="RuleBase" id="RU367022"/>
    </source>
</evidence>
<dbReference type="OrthoDB" id="161814at2759"/>
<dbReference type="PANTHER" id="PTHR12483">
    <property type="entry name" value="SOLUTE CARRIER FAMILY 31 COPPER TRANSPORTERS"/>
    <property type="match status" value="1"/>
</dbReference>
<protein>
    <recommendedName>
        <fullName evidence="6">Copper transport protein</fullName>
    </recommendedName>
</protein>
<dbReference type="Proteomes" id="UP000177622">
    <property type="component" value="Unassembled WGS sequence"/>
</dbReference>
<dbReference type="EMBL" id="LXJU01000006">
    <property type="protein sequence ID" value="OGE54580.1"/>
    <property type="molecule type" value="Genomic_DNA"/>
</dbReference>
<dbReference type="PANTHER" id="PTHR12483:SF73">
    <property type="entry name" value="COPPER TRANSPORT PROTEIN CTR3"/>
    <property type="match status" value="1"/>
</dbReference>
<evidence type="ECO:0000256" key="3">
    <source>
        <dbReference type="ARBA" id="ARBA00022692"/>
    </source>
</evidence>
<dbReference type="GO" id="GO:0016020">
    <property type="term" value="C:membrane"/>
    <property type="evidence" value="ECO:0007669"/>
    <property type="project" value="UniProtKB-SubCell"/>
</dbReference>
<evidence type="ECO:0000256" key="2">
    <source>
        <dbReference type="ARBA" id="ARBA00006921"/>
    </source>
</evidence>
<keyword evidence="3 6" id="KW-0812">Transmembrane</keyword>
<dbReference type="GeneID" id="34575253"/>
<comment type="subcellular location">
    <subcellularLocation>
        <location evidence="1 6">Membrane</location>
        <topology evidence="1 6">Multi-pass membrane protein</topology>
    </subcellularLocation>
</comment>
<name>A0A1F5LNI5_PENAI</name>
<evidence type="ECO:0000256" key="5">
    <source>
        <dbReference type="ARBA" id="ARBA00023136"/>
    </source>
</evidence>
<dbReference type="GO" id="GO:0005375">
    <property type="term" value="F:copper ion transmembrane transporter activity"/>
    <property type="evidence" value="ECO:0007669"/>
    <property type="project" value="UniProtKB-UniRule"/>
</dbReference>
<dbReference type="RefSeq" id="XP_022490014.1">
    <property type="nucleotide sequence ID" value="XM_022630519.1"/>
</dbReference>
<evidence type="ECO:0000256" key="1">
    <source>
        <dbReference type="ARBA" id="ARBA00004141"/>
    </source>
</evidence>
<comment type="caution">
    <text evidence="7">The sequence shown here is derived from an EMBL/GenBank/DDBJ whole genome shotgun (WGS) entry which is preliminary data.</text>
</comment>
<evidence type="ECO:0000313" key="8">
    <source>
        <dbReference type="Proteomes" id="UP000177622"/>
    </source>
</evidence>
<keyword evidence="4 6" id="KW-1133">Transmembrane helix</keyword>
<organism evidence="7 8">
    <name type="scientific">Penicillium arizonense</name>
    <dbReference type="NCBI Taxonomy" id="1835702"/>
    <lineage>
        <taxon>Eukaryota</taxon>
        <taxon>Fungi</taxon>
        <taxon>Dikarya</taxon>
        <taxon>Ascomycota</taxon>
        <taxon>Pezizomycotina</taxon>
        <taxon>Eurotiomycetes</taxon>
        <taxon>Eurotiomycetidae</taxon>
        <taxon>Eurotiales</taxon>
        <taxon>Aspergillaceae</taxon>
        <taxon>Penicillium</taxon>
    </lineage>
</organism>
<evidence type="ECO:0000313" key="7">
    <source>
        <dbReference type="EMBL" id="OGE54580.1"/>
    </source>
</evidence>
<keyword evidence="8" id="KW-1185">Reference proteome</keyword>
<gene>
    <name evidence="7" type="ORF">PENARI_c006G09112</name>
</gene>
<dbReference type="AlphaFoldDB" id="A0A1F5LNI5"/>
<keyword evidence="6" id="KW-0187">Copper transport</keyword>
<feature type="transmembrane region" description="Helical" evidence="6">
    <location>
        <begin position="149"/>
        <end position="167"/>
    </location>
</feature>
<dbReference type="Pfam" id="PF04145">
    <property type="entry name" value="Ctr"/>
    <property type="match status" value="1"/>
</dbReference>
<keyword evidence="6" id="KW-0186">Copper</keyword>
<dbReference type="InterPro" id="IPR007274">
    <property type="entry name" value="Cop_transporter"/>
</dbReference>
<reference evidence="7 8" key="1">
    <citation type="journal article" date="2016" name="Sci. Rep.">
        <title>Penicillium arizonense, a new, genome sequenced fungal species, reveals a high chemical diversity in secreted metabolites.</title>
        <authorList>
            <person name="Grijseels S."/>
            <person name="Nielsen J.C."/>
            <person name="Randelovic M."/>
            <person name="Nielsen J."/>
            <person name="Nielsen K.F."/>
            <person name="Workman M."/>
            <person name="Frisvad J.C."/>
        </authorList>
    </citation>
    <scope>NUCLEOTIDE SEQUENCE [LARGE SCALE GENOMIC DNA]</scope>
    <source>
        <strain evidence="7 8">CBS 141311</strain>
    </source>
</reference>
<keyword evidence="6" id="KW-0406">Ion transport</keyword>
<comment type="similarity">
    <text evidence="2 6">Belongs to the copper transporter (Ctr) (TC 1.A.56) family. SLC31A subfamily.</text>
</comment>
<dbReference type="STRING" id="1835702.A0A1F5LNI5"/>
<keyword evidence="6" id="KW-0813">Transport</keyword>
<keyword evidence="5 6" id="KW-0472">Membrane</keyword>